<dbReference type="Proteomes" id="UP000054018">
    <property type="component" value="Unassembled WGS sequence"/>
</dbReference>
<accession>A0A0C9YCN8</accession>
<dbReference type="AlphaFoldDB" id="A0A0C9YCN8"/>
<protein>
    <submittedName>
        <fullName evidence="1">Uncharacterized protein</fullName>
    </submittedName>
</protein>
<reference evidence="2" key="2">
    <citation type="submission" date="2015-01" db="EMBL/GenBank/DDBJ databases">
        <title>Evolutionary Origins and Diversification of the Mycorrhizal Mutualists.</title>
        <authorList>
            <consortium name="DOE Joint Genome Institute"/>
            <consortium name="Mycorrhizal Genomics Consortium"/>
            <person name="Kohler A."/>
            <person name="Kuo A."/>
            <person name="Nagy L.G."/>
            <person name="Floudas D."/>
            <person name="Copeland A."/>
            <person name="Barry K.W."/>
            <person name="Cichocki N."/>
            <person name="Veneault-Fourrey C."/>
            <person name="LaButti K."/>
            <person name="Lindquist E.A."/>
            <person name="Lipzen A."/>
            <person name="Lundell T."/>
            <person name="Morin E."/>
            <person name="Murat C."/>
            <person name="Riley R."/>
            <person name="Ohm R."/>
            <person name="Sun H."/>
            <person name="Tunlid A."/>
            <person name="Henrissat B."/>
            <person name="Grigoriev I.V."/>
            <person name="Hibbett D.S."/>
            <person name="Martin F."/>
        </authorList>
    </citation>
    <scope>NUCLEOTIDE SEQUENCE [LARGE SCALE GENOMIC DNA]</scope>
    <source>
        <strain evidence="2">441</strain>
    </source>
</reference>
<keyword evidence="2" id="KW-1185">Reference proteome</keyword>
<name>A0A0C9YCN8_9AGAM</name>
<organism evidence="1 2">
    <name type="scientific">Pisolithus microcarpus 441</name>
    <dbReference type="NCBI Taxonomy" id="765257"/>
    <lineage>
        <taxon>Eukaryota</taxon>
        <taxon>Fungi</taxon>
        <taxon>Dikarya</taxon>
        <taxon>Basidiomycota</taxon>
        <taxon>Agaricomycotina</taxon>
        <taxon>Agaricomycetes</taxon>
        <taxon>Agaricomycetidae</taxon>
        <taxon>Boletales</taxon>
        <taxon>Sclerodermatineae</taxon>
        <taxon>Pisolithaceae</taxon>
        <taxon>Pisolithus</taxon>
    </lineage>
</organism>
<evidence type="ECO:0000313" key="1">
    <source>
        <dbReference type="EMBL" id="KIK22535.1"/>
    </source>
</evidence>
<dbReference type="EMBL" id="KN833738">
    <property type="protein sequence ID" value="KIK22535.1"/>
    <property type="molecule type" value="Genomic_DNA"/>
</dbReference>
<proteinExistence type="predicted"/>
<evidence type="ECO:0000313" key="2">
    <source>
        <dbReference type="Proteomes" id="UP000054018"/>
    </source>
</evidence>
<gene>
    <name evidence="1" type="ORF">PISMIDRAFT_11544</name>
</gene>
<sequence length="69" mass="8067">MAKRTVLNTPNSEEDRRVLHDDAHSWRLQDRPPFRAKTILPKGHWRLWEKCKLLISIMNGIFEGSSALV</sequence>
<reference evidence="1 2" key="1">
    <citation type="submission" date="2014-04" db="EMBL/GenBank/DDBJ databases">
        <authorList>
            <consortium name="DOE Joint Genome Institute"/>
            <person name="Kuo A."/>
            <person name="Kohler A."/>
            <person name="Costa M.D."/>
            <person name="Nagy L.G."/>
            <person name="Floudas D."/>
            <person name="Copeland A."/>
            <person name="Barry K.W."/>
            <person name="Cichocki N."/>
            <person name="Veneault-Fourrey C."/>
            <person name="LaButti K."/>
            <person name="Lindquist E.A."/>
            <person name="Lipzen A."/>
            <person name="Lundell T."/>
            <person name="Morin E."/>
            <person name="Murat C."/>
            <person name="Sun H."/>
            <person name="Tunlid A."/>
            <person name="Henrissat B."/>
            <person name="Grigoriev I.V."/>
            <person name="Hibbett D.S."/>
            <person name="Martin F."/>
            <person name="Nordberg H.P."/>
            <person name="Cantor M.N."/>
            <person name="Hua S.X."/>
        </authorList>
    </citation>
    <scope>NUCLEOTIDE SEQUENCE [LARGE SCALE GENOMIC DNA]</scope>
    <source>
        <strain evidence="1 2">441</strain>
    </source>
</reference>
<dbReference type="HOGENOM" id="CLU_2776909_0_0_1"/>